<sequence length="196" mass="21892">MIFDRIDRLAAGRLAGFRIPEEQRTHAKTRRAFTAITWLLAFEFVLGTAALVIALTLTLNGQNVAWAVWFRGLVVLGITMTLFYFSWRARAGYYWAYSRLKLFSKIFPIVTLVIAAIPGLYPLWMITEQILFSLVLIGVADYLSSDHMRSVFVKPELPARRARRSARSSAREPAVLASSPAIGDVPSRAAGNTVQS</sequence>
<reference evidence="3 4" key="1">
    <citation type="submission" date="2021-01" db="EMBL/GenBank/DDBJ databases">
        <title>Sequencing the genomes of 1000 actinobacteria strains.</title>
        <authorList>
            <person name="Klenk H.-P."/>
        </authorList>
    </citation>
    <scope>NUCLEOTIDE SEQUENCE [LARGE SCALE GENOMIC DNA]</scope>
    <source>
        <strain evidence="3 4">DSM 13057</strain>
    </source>
</reference>
<feature type="transmembrane region" description="Helical" evidence="2">
    <location>
        <begin position="64"/>
        <end position="85"/>
    </location>
</feature>
<keyword evidence="4" id="KW-1185">Reference proteome</keyword>
<accession>A0ABS2L453</accession>
<evidence type="ECO:0000313" key="3">
    <source>
        <dbReference type="EMBL" id="MBM7471804.1"/>
    </source>
</evidence>
<evidence type="ECO:0000313" key="4">
    <source>
        <dbReference type="Proteomes" id="UP000776164"/>
    </source>
</evidence>
<proteinExistence type="predicted"/>
<feature type="region of interest" description="Disordered" evidence="1">
    <location>
        <begin position="159"/>
        <end position="196"/>
    </location>
</feature>
<organism evidence="3 4">
    <name type="scientific">Subtercola frigoramans</name>
    <dbReference type="NCBI Taxonomy" id="120298"/>
    <lineage>
        <taxon>Bacteria</taxon>
        <taxon>Bacillati</taxon>
        <taxon>Actinomycetota</taxon>
        <taxon>Actinomycetes</taxon>
        <taxon>Micrococcales</taxon>
        <taxon>Microbacteriaceae</taxon>
        <taxon>Subtercola</taxon>
    </lineage>
</organism>
<protein>
    <submittedName>
        <fullName evidence="3">Uncharacterized protein</fullName>
    </submittedName>
</protein>
<keyword evidence="2" id="KW-0472">Membrane</keyword>
<dbReference type="Proteomes" id="UP000776164">
    <property type="component" value="Unassembled WGS sequence"/>
</dbReference>
<keyword evidence="2" id="KW-1133">Transmembrane helix</keyword>
<feature type="transmembrane region" description="Helical" evidence="2">
    <location>
        <begin position="32"/>
        <end position="58"/>
    </location>
</feature>
<comment type="caution">
    <text evidence="3">The sequence shown here is derived from an EMBL/GenBank/DDBJ whole genome shotgun (WGS) entry which is preliminary data.</text>
</comment>
<keyword evidence="2" id="KW-0812">Transmembrane</keyword>
<name>A0ABS2L453_9MICO</name>
<evidence type="ECO:0000256" key="2">
    <source>
        <dbReference type="SAM" id="Phobius"/>
    </source>
</evidence>
<feature type="transmembrane region" description="Helical" evidence="2">
    <location>
        <begin position="106"/>
        <end position="124"/>
    </location>
</feature>
<gene>
    <name evidence="3" type="ORF">JOE66_001438</name>
</gene>
<evidence type="ECO:0000256" key="1">
    <source>
        <dbReference type="SAM" id="MobiDB-lite"/>
    </source>
</evidence>
<dbReference type="RefSeq" id="WP_205108049.1">
    <property type="nucleotide sequence ID" value="NZ_BAAAHT010000013.1"/>
</dbReference>
<dbReference type="EMBL" id="JAFBBU010000001">
    <property type="protein sequence ID" value="MBM7471804.1"/>
    <property type="molecule type" value="Genomic_DNA"/>
</dbReference>